<proteinExistence type="predicted"/>
<keyword evidence="2" id="KW-1185">Reference proteome</keyword>
<dbReference type="EMBL" id="VZDO01000011">
    <property type="protein sequence ID" value="KAB0679033.1"/>
    <property type="molecule type" value="Genomic_DNA"/>
</dbReference>
<evidence type="ECO:0000313" key="1">
    <source>
        <dbReference type="EMBL" id="KAB0679033.1"/>
    </source>
</evidence>
<organism evidence="1 2">
    <name type="scientific">Plantimonas leprariae</name>
    <dbReference type="NCBI Taxonomy" id="2615207"/>
    <lineage>
        <taxon>Bacteria</taxon>
        <taxon>Pseudomonadati</taxon>
        <taxon>Pseudomonadota</taxon>
        <taxon>Alphaproteobacteria</taxon>
        <taxon>Hyphomicrobiales</taxon>
        <taxon>Aurantimonadaceae</taxon>
        <taxon>Plantimonas</taxon>
    </lineage>
</organism>
<gene>
    <name evidence="1" type="ORF">F6X38_14135</name>
</gene>
<evidence type="ECO:0000313" key="2">
    <source>
        <dbReference type="Proteomes" id="UP000432089"/>
    </source>
</evidence>
<protein>
    <submittedName>
        <fullName evidence="1">Uncharacterized protein</fullName>
    </submittedName>
</protein>
<dbReference type="Proteomes" id="UP000432089">
    <property type="component" value="Unassembled WGS sequence"/>
</dbReference>
<accession>A0A7V7PN70</accession>
<name>A0A7V7PN70_9HYPH</name>
<dbReference type="AlphaFoldDB" id="A0A7V7PN70"/>
<comment type="caution">
    <text evidence="1">The sequence shown here is derived from an EMBL/GenBank/DDBJ whole genome shotgun (WGS) entry which is preliminary data.</text>
</comment>
<dbReference type="RefSeq" id="WP_150970617.1">
    <property type="nucleotide sequence ID" value="NZ_VZDO01000011.1"/>
</dbReference>
<reference evidence="1 2" key="1">
    <citation type="submission" date="2019-09" db="EMBL/GenBank/DDBJ databases">
        <title>YIM 132180 draft genome.</title>
        <authorList>
            <person name="Zhang K."/>
        </authorList>
    </citation>
    <scope>NUCLEOTIDE SEQUENCE [LARGE SCALE GENOMIC DNA]</scope>
    <source>
        <strain evidence="1 2">YIM 132180</strain>
    </source>
</reference>
<sequence>MIRGHIDFVSRTRVEGWIASDRLNLTGARVLAFVDEACIGGGTVDRFRQDLADAGLGDGVAGFRFPIAPEPWHDTRVLDVRLEGGSVLLKQGEACLAPRGAVGEDRKRQGRDPATLAWMRARGWLDQGHYEALRLLAEFGVYAQPLRFSAKALSEAARCDEAALAAADIVELHLLQPAELEIREDLGAADLLAIGQGLRAAFPHVAPVIGLWAERRREIDVVEGAHTSGAPLAAGGGIRHAFGGRDLLMLDLDGRFTLRDDGAFAAFVPARPGT</sequence>